<dbReference type="EMBL" id="JAAIVB010000011">
    <property type="protein sequence ID" value="NEX60215.1"/>
    <property type="molecule type" value="Genomic_DNA"/>
</dbReference>
<dbReference type="RefSeq" id="WP_163960708.1">
    <property type="nucleotide sequence ID" value="NZ_JAAIVB010000011.1"/>
</dbReference>
<sequence>MTPELLTIVEHASPHYAPRTWHNAATGDLTIAFAVDFTTAGERLTRKASTPNYVGIPLEMDIPAAAQAILRELASRSGCCLNIAGNGIRTLSRHGWEQSRANAYVYRVLDLVHRGLRLERIVSGGQTGIDMAGGVAGVALGIPTELTLPKGLIQRYADGVDRCFTEAQIRQQVIDGVAGLVKPEVSSARERYAKQAQDFLS</sequence>
<reference evidence="1 2" key="1">
    <citation type="submission" date="2020-02" db="EMBL/GenBank/DDBJ databases">
        <authorList>
            <person name="Kim M.K."/>
        </authorList>
    </citation>
    <scope>NUCLEOTIDE SEQUENCE [LARGE SCALE GENOMIC DNA]</scope>
    <source>
        <strain evidence="1 2">17J57-3</strain>
    </source>
</reference>
<evidence type="ECO:0000313" key="2">
    <source>
        <dbReference type="Proteomes" id="UP000482155"/>
    </source>
</evidence>
<dbReference type="AlphaFoldDB" id="A0A6B3SLG4"/>
<dbReference type="Proteomes" id="UP000482155">
    <property type="component" value="Unassembled WGS sequence"/>
</dbReference>
<name>A0A6B3SLG4_9BURK</name>
<dbReference type="Gene3D" id="3.40.50.450">
    <property type="match status" value="2"/>
</dbReference>
<protein>
    <submittedName>
        <fullName evidence="1">Uncharacterized protein</fullName>
    </submittedName>
</protein>
<accession>A0A6B3SLG4</accession>
<gene>
    <name evidence="1" type="ORF">G3574_03905</name>
</gene>
<comment type="caution">
    <text evidence="1">The sequence shown here is derived from an EMBL/GenBank/DDBJ whole genome shotgun (WGS) entry which is preliminary data.</text>
</comment>
<organism evidence="1 2">
    <name type="scientific">Noviherbaspirillum galbum</name>
    <dbReference type="NCBI Taxonomy" id="2709383"/>
    <lineage>
        <taxon>Bacteria</taxon>
        <taxon>Pseudomonadati</taxon>
        <taxon>Pseudomonadota</taxon>
        <taxon>Betaproteobacteria</taxon>
        <taxon>Burkholderiales</taxon>
        <taxon>Oxalobacteraceae</taxon>
        <taxon>Noviherbaspirillum</taxon>
    </lineage>
</organism>
<keyword evidence="2" id="KW-1185">Reference proteome</keyword>
<proteinExistence type="predicted"/>
<evidence type="ECO:0000313" key="1">
    <source>
        <dbReference type="EMBL" id="NEX60215.1"/>
    </source>
</evidence>